<evidence type="ECO:0000256" key="7">
    <source>
        <dbReference type="ARBA" id="ARBA00023004"/>
    </source>
</evidence>
<keyword evidence="1 9" id="KW-0004">4Fe-4S</keyword>
<keyword evidence="12" id="KW-1185">Reference proteome</keyword>
<feature type="domain" description="4Fe-4S ferredoxin-type" evidence="10">
    <location>
        <begin position="184"/>
        <end position="215"/>
    </location>
</feature>
<dbReference type="EC" id="1.17.99.6" evidence="9"/>
<dbReference type="InterPro" id="IPR017900">
    <property type="entry name" value="4Fe4S_Fe_S_CS"/>
</dbReference>
<dbReference type="Pfam" id="PF13484">
    <property type="entry name" value="Fer4_16"/>
    <property type="match status" value="1"/>
</dbReference>
<feature type="binding site" evidence="9">
    <location>
        <position position="306"/>
    </location>
    <ligand>
        <name>tRNA</name>
        <dbReference type="ChEBI" id="CHEBI:17843"/>
    </ligand>
</feature>
<feature type="active site" description="Proton donor" evidence="9">
    <location>
        <position position="141"/>
    </location>
</feature>
<accession>A0AAW8R528</accession>
<keyword evidence="7 9" id="KW-0408">Iron</keyword>
<feature type="binding site" evidence="9">
    <location>
        <position position="248"/>
    </location>
    <ligand>
        <name>[4Fe-4S] cluster</name>
        <dbReference type="ChEBI" id="CHEBI:49883"/>
        <label>2</label>
    </ligand>
</feature>
<dbReference type="InterPro" id="IPR004453">
    <property type="entry name" value="QueG"/>
</dbReference>
<dbReference type="RefSeq" id="WP_311362276.1">
    <property type="nucleotide sequence ID" value="NZ_JAVRIE010000005.1"/>
</dbReference>
<evidence type="ECO:0000256" key="8">
    <source>
        <dbReference type="ARBA" id="ARBA00023014"/>
    </source>
</evidence>
<feature type="binding site" evidence="9">
    <location>
        <position position="251"/>
    </location>
    <ligand>
        <name>[4Fe-4S] cluster</name>
        <dbReference type="ChEBI" id="CHEBI:49883"/>
        <label>2</label>
    </ligand>
</feature>
<keyword evidence="6 9" id="KW-0560">Oxidoreductase</keyword>
<dbReference type="PANTHER" id="PTHR30002">
    <property type="entry name" value="EPOXYQUEUOSINE REDUCTASE"/>
    <property type="match status" value="1"/>
</dbReference>
<comment type="similarity">
    <text evidence="9">Belongs to the QueG family.</text>
</comment>
<comment type="pathway">
    <text evidence="9">tRNA modification; tRNA-queuosine biosynthesis.</text>
</comment>
<dbReference type="GO" id="GO:0051539">
    <property type="term" value="F:4 iron, 4 sulfur cluster binding"/>
    <property type="evidence" value="ECO:0007669"/>
    <property type="project" value="UniProtKB-KW"/>
</dbReference>
<feature type="binding site" evidence="9">
    <location>
        <position position="198"/>
    </location>
    <ligand>
        <name>[4Fe-4S] cluster</name>
        <dbReference type="ChEBI" id="CHEBI:49883"/>
        <label>1</label>
    </ligand>
</feature>
<feature type="binding site" evidence="9">
    <location>
        <position position="223"/>
    </location>
    <ligand>
        <name>cob(II)alamin</name>
        <dbReference type="ChEBI" id="CHEBI:16304"/>
    </ligand>
</feature>
<keyword evidence="2 9" id="KW-0963">Cytoplasm</keyword>
<dbReference type="Proteomes" id="UP001249020">
    <property type="component" value="Unassembled WGS sequence"/>
</dbReference>
<feature type="binding site" evidence="9">
    <location>
        <position position="221"/>
    </location>
    <ligand>
        <name>[4Fe-4S] cluster</name>
        <dbReference type="ChEBI" id="CHEBI:49883"/>
        <label>2</label>
    </ligand>
</feature>
<comment type="subcellular location">
    <subcellularLocation>
        <location evidence="9">Cytoplasm</location>
    </subcellularLocation>
</comment>
<dbReference type="InterPro" id="IPR013542">
    <property type="entry name" value="QueG_DUF1730"/>
</dbReference>
<comment type="subunit">
    <text evidence="9">Monomer.</text>
</comment>
<organism evidence="11 12">
    <name type="scientific">Brumicola blandensis</name>
    <dbReference type="NCBI Taxonomy" id="3075611"/>
    <lineage>
        <taxon>Bacteria</taxon>
        <taxon>Pseudomonadati</taxon>
        <taxon>Pseudomonadota</taxon>
        <taxon>Gammaproteobacteria</taxon>
        <taxon>Alteromonadales</taxon>
        <taxon>Alteromonadaceae</taxon>
        <taxon>Brumicola</taxon>
    </lineage>
</organism>
<protein>
    <recommendedName>
        <fullName evidence="9">Epoxyqueuosine reductase</fullName>
        <ecNumber evidence="9">1.17.99.6</ecNumber>
    </recommendedName>
    <alternativeName>
        <fullName evidence="9">Queuosine biosynthesis protein QueG</fullName>
    </alternativeName>
</protein>
<comment type="caution">
    <text evidence="11">The sequence shown here is derived from an EMBL/GenBank/DDBJ whole genome shotgun (WGS) entry which is preliminary data.</text>
</comment>
<dbReference type="Gene3D" id="3.30.70.20">
    <property type="match status" value="1"/>
</dbReference>
<feature type="binding site" evidence="9">
    <location>
        <position position="255"/>
    </location>
    <ligand>
        <name>[4Fe-4S] cluster</name>
        <dbReference type="ChEBI" id="CHEBI:49883"/>
        <label>1</label>
    </ligand>
</feature>
<keyword evidence="4 9" id="KW-0479">Metal-binding</keyword>
<feature type="binding site" evidence="9">
    <location>
        <position position="159"/>
    </location>
    <ligand>
        <name>cob(II)alamin</name>
        <dbReference type="ChEBI" id="CHEBI:16304"/>
    </ligand>
</feature>
<feature type="binding site" evidence="9">
    <location>
        <position position="176"/>
    </location>
    <ligand>
        <name>cob(II)alamin</name>
        <dbReference type="ChEBI" id="CHEBI:16304"/>
    </ligand>
</feature>
<dbReference type="GO" id="GO:0008616">
    <property type="term" value="P:tRNA queuosine(34) biosynthetic process"/>
    <property type="evidence" value="ECO:0007669"/>
    <property type="project" value="UniProtKB-UniRule"/>
</dbReference>
<keyword evidence="3 9" id="KW-0819">tRNA processing</keyword>
<gene>
    <name evidence="9 11" type="primary">queG</name>
    <name evidence="11" type="ORF">RM544_13240</name>
</gene>
<dbReference type="Pfam" id="PF08331">
    <property type="entry name" value="QueG_DUF1730"/>
    <property type="match status" value="1"/>
</dbReference>
<dbReference type="GO" id="GO:0031419">
    <property type="term" value="F:cobalamin binding"/>
    <property type="evidence" value="ECO:0007669"/>
    <property type="project" value="UniProtKB-KW"/>
</dbReference>
<feature type="binding site" evidence="9">
    <location>
        <position position="64"/>
    </location>
    <ligand>
        <name>cob(II)alamin</name>
        <dbReference type="ChEBI" id="CHEBI:16304"/>
    </ligand>
</feature>
<dbReference type="EMBL" id="JAVRIE010000005">
    <property type="protein sequence ID" value="MDT0583507.1"/>
    <property type="molecule type" value="Genomic_DNA"/>
</dbReference>
<comment type="caution">
    <text evidence="9">Lacks conserved residue(s) required for the propagation of feature annotation.</text>
</comment>
<evidence type="ECO:0000256" key="2">
    <source>
        <dbReference type="ARBA" id="ARBA00022490"/>
    </source>
</evidence>
<evidence type="ECO:0000256" key="5">
    <source>
        <dbReference type="ARBA" id="ARBA00022785"/>
    </source>
</evidence>
<dbReference type="InterPro" id="IPR017896">
    <property type="entry name" value="4Fe4S_Fe-S-bd"/>
</dbReference>
<feature type="binding site" evidence="9">
    <location>
        <position position="205"/>
    </location>
    <ligand>
        <name>[4Fe-4S] cluster</name>
        <dbReference type="ChEBI" id="CHEBI:49883"/>
        <label>2</label>
    </ligand>
</feature>
<evidence type="ECO:0000313" key="12">
    <source>
        <dbReference type="Proteomes" id="UP001249020"/>
    </source>
</evidence>
<evidence type="ECO:0000256" key="6">
    <source>
        <dbReference type="ARBA" id="ARBA00023002"/>
    </source>
</evidence>
<keyword evidence="8 9" id="KW-0411">Iron-sulfur</keyword>
<dbReference type="PROSITE" id="PS00198">
    <property type="entry name" value="4FE4S_FER_1"/>
    <property type="match status" value="1"/>
</dbReference>
<dbReference type="PANTHER" id="PTHR30002:SF4">
    <property type="entry name" value="EPOXYQUEUOSINE REDUCTASE"/>
    <property type="match status" value="1"/>
</dbReference>
<feature type="binding site" evidence="9">
    <location>
        <position position="141"/>
    </location>
    <ligand>
        <name>cob(II)alamin</name>
        <dbReference type="ChEBI" id="CHEBI:16304"/>
    </ligand>
</feature>
<reference evidence="11 12" key="1">
    <citation type="submission" date="2023-09" db="EMBL/GenBank/DDBJ databases">
        <authorList>
            <person name="Rey-Velasco X."/>
        </authorList>
    </citation>
    <scope>NUCLEOTIDE SEQUENCE [LARGE SCALE GENOMIC DNA]</scope>
    <source>
        <strain evidence="11 12">W409</strain>
    </source>
</reference>
<evidence type="ECO:0000256" key="3">
    <source>
        <dbReference type="ARBA" id="ARBA00022694"/>
    </source>
</evidence>
<comment type="function">
    <text evidence="9">Catalyzes the conversion of epoxyqueuosine (oQ) to queuosine (Q), which is a hypermodified base found in the wobble positions of tRNA(Asp), tRNA(Asn), tRNA(His) and tRNA(Tyr).</text>
</comment>
<dbReference type="GO" id="GO:0052693">
    <property type="term" value="F:epoxyqueuosine reductase activity"/>
    <property type="evidence" value="ECO:0007669"/>
    <property type="project" value="UniProtKB-UniRule"/>
</dbReference>
<evidence type="ECO:0000313" key="11">
    <source>
        <dbReference type="EMBL" id="MDT0583507.1"/>
    </source>
</evidence>
<proteinExistence type="inferred from homology"/>
<comment type="cofactor">
    <cofactor evidence="9">
        <name>cob(II)alamin</name>
        <dbReference type="ChEBI" id="CHEBI:16304"/>
    </cofactor>
</comment>
<name>A0AAW8R528_9ALTE</name>
<dbReference type="HAMAP" id="MF_00916">
    <property type="entry name" value="QueG"/>
    <property type="match status" value="1"/>
</dbReference>
<evidence type="ECO:0000256" key="4">
    <source>
        <dbReference type="ARBA" id="ARBA00022723"/>
    </source>
</evidence>
<dbReference type="AlphaFoldDB" id="A0AAW8R528"/>
<sequence>MSVINSIDVNQLADNIKTWGKALGFQQVGISDIDLSQHEAALKRWLEKGFQGEMSFLERNVEKRLLPEELLPGTLRIISVRLDYLPPDASFAKNLTSSSTAYISRYALGRDYHKVIRKRLQQLADKISEFTADLSFRPFVDSAPVLEHAIAEKAGLGWTGKHSLTLNESAGSYFFLGELFINLPLPVDDPVQEKCGKCTACISICPTEAIVEPYVVDARKCISYLTIENDKAIPLKYRKAIGNRVYGCDDCQLICPWNKYAEVTEEKDFFARQQLHNRSLVDLFSWTEEEFLSHTEGSAIRRIGYKKWKRNLAVGIGNIIPTSTEELHVLIDALQVASDFPDDMVREHIEWALEELNSLQEIPNSESQARTRFHRQNLRLARSVEKGMPKHA</sequence>
<evidence type="ECO:0000256" key="1">
    <source>
        <dbReference type="ARBA" id="ARBA00022485"/>
    </source>
</evidence>
<comment type="cofactor">
    <cofactor evidence="9">
        <name>[4Fe-4S] cluster</name>
        <dbReference type="ChEBI" id="CHEBI:49883"/>
    </cofactor>
    <text evidence="9">Binds 2 [4Fe-4S] clusters per monomer.</text>
</comment>
<dbReference type="SUPFAM" id="SSF54862">
    <property type="entry name" value="4Fe-4S ferredoxins"/>
    <property type="match status" value="1"/>
</dbReference>
<comment type="catalytic activity">
    <reaction evidence="9">
        <text>epoxyqueuosine(34) in tRNA + AH2 = queuosine(34) in tRNA + A + H2O</text>
        <dbReference type="Rhea" id="RHEA:32159"/>
        <dbReference type="Rhea" id="RHEA-COMP:18571"/>
        <dbReference type="Rhea" id="RHEA-COMP:18582"/>
        <dbReference type="ChEBI" id="CHEBI:13193"/>
        <dbReference type="ChEBI" id="CHEBI:15377"/>
        <dbReference type="ChEBI" id="CHEBI:17499"/>
        <dbReference type="ChEBI" id="CHEBI:194431"/>
        <dbReference type="ChEBI" id="CHEBI:194443"/>
        <dbReference type="EC" id="1.17.99.6"/>
    </reaction>
</comment>
<dbReference type="FunFam" id="3.30.70.20:FF:000017">
    <property type="entry name" value="Epoxyqueuosine reductase"/>
    <property type="match status" value="1"/>
</dbReference>
<dbReference type="NCBIfam" id="TIGR00276">
    <property type="entry name" value="tRNA epoxyqueuosine(34) reductase QueG"/>
    <property type="match status" value="1"/>
</dbReference>
<dbReference type="GO" id="GO:0005737">
    <property type="term" value="C:cytoplasm"/>
    <property type="evidence" value="ECO:0007669"/>
    <property type="project" value="UniProtKB-SubCell"/>
</dbReference>
<feature type="binding site" evidence="9">
    <location>
        <position position="201"/>
    </location>
    <ligand>
        <name>[4Fe-4S] cluster</name>
        <dbReference type="ChEBI" id="CHEBI:49883"/>
        <label>1</label>
    </ligand>
</feature>
<feature type="binding site" evidence="9">
    <location>
        <position position="195"/>
    </location>
    <ligand>
        <name>[4Fe-4S] cluster</name>
        <dbReference type="ChEBI" id="CHEBI:49883"/>
        <label>1</label>
    </ligand>
</feature>
<dbReference type="PROSITE" id="PS51379">
    <property type="entry name" value="4FE4S_FER_2"/>
    <property type="match status" value="1"/>
</dbReference>
<keyword evidence="5 9" id="KW-0671">Queuosine biosynthesis</keyword>
<keyword evidence="9" id="KW-0170">Cobalt</keyword>
<dbReference type="GO" id="GO:0046872">
    <property type="term" value="F:metal ion binding"/>
    <property type="evidence" value="ECO:0007669"/>
    <property type="project" value="UniProtKB-KW"/>
</dbReference>
<evidence type="ECO:0000259" key="10">
    <source>
        <dbReference type="PROSITE" id="PS51379"/>
    </source>
</evidence>
<evidence type="ECO:0000256" key="9">
    <source>
        <dbReference type="HAMAP-Rule" id="MF_00916"/>
    </source>
</evidence>
<keyword evidence="9" id="KW-0846">Cobalamin</keyword>
<feature type="binding site" evidence="9">
    <location>
        <begin position="248"/>
        <end position="249"/>
    </location>
    <ligand>
        <name>cob(II)alamin</name>
        <dbReference type="ChEBI" id="CHEBI:16304"/>
    </ligand>
</feature>